<dbReference type="OMA" id="VLTHIVH"/>
<keyword evidence="2" id="KW-1185">Reference proteome</keyword>
<dbReference type="Proteomes" id="UP000218811">
    <property type="component" value="Unassembled WGS sequence"/>
</dbReference>
<proteinExistence type="predicted"/>
<organism evidence="1 2">
    <name type="scientific">Wolfiporia cocos (strain MD-104)</name>
    <name type="common">Brown rot fungus</name>
    <dbReference type="NCBI Taxonomy" id="742152"/>
    <lineage>
        <taxon>Eukaryota</taxon>
        <taxon>Fungi</taxon>
        <taxon>Dikarya</taxon>
        <taxon>Basidiomycota</taxon>
        <taxon>Agaricomycotina</taxon>
        <taxon>Agaricomycetes</taxon>
        <taxon>Polyporales</taxon>
        <taxon>Phaeolaceae</taxon>
        <taxon>Wolfiporia</taxon>
    </lineage>
</organism>
<gene>
    <name evidence="1" type="ORF">WOLCODRAFT_139273</name>
</gene>
<evidence type="ECO:0000313" key="2">
    <source>
        <dbReference type="Proteomes" id="UP000218811"/>
    </source>
</evidence>
<name>A0A2H3JXW4_WOLCO</name>
<protein>
    <recommendedName>
        <fullName evidence="3">F-box domain-containing protein</fullName>
    </recommendedName>
</protein>
<dbReference type="EMBL" id="KB468168">
    <property type="protein sequence ID" value="PCH44823.1"/>
    <property type="molecule type" value="Genomic_DNA"/>
</dbReference>
<accession>A0A2H3JXW4</accession>
<reference evidence="1 2" key="1">
    <citation type="journal article" date="2012" name="Science">
        <title>The Paleozoic origin of enzymatic lignin decomposition reconstructed from 31 fungal genomes.</title>
        <authorList>
            <person name="Floudas D."/>
            <person name="Binder M."/>
            <person name="Riley R."/>
            <person name="Barry K."/>
            <person name="Blanchette R.A."/>
            <person name="Henrissat B."/>
            <person name="Martinez A.T."/>
            <person name="Otillar R."/>
            <person name="Spatafora J.W."/>
            <person name="Yadav J.S."/>
            <person name="Aerts A."/>
            <person name="Benoit I."/>
            <person name="Boyd A."/>
            <person name="Carlson A."/>
            <person name="Copeland A."/>
            <person name="Coutinho P.M."/>
            <person name="de Vries R.P."/>
            <person name="Ferreira P."/>
            <person name="Findley K."/>
            <person name="Foster B."/>
            <person name="Gaskell J."/>
            <person name="Glotzer D."/>
            <person name="Gorecki P."/>
            <person name="Heitman J."/>
            <person name="Hesse C."/>
            <person name="Hori C."/>
            <person name="Igarashi K."/>
            <person name="Jurgens J.A."/>
            <person name="Kallen N."/>
            <person name="Kersten P."/>
            <person name="Kohler A."/>
            <person name="Kuees U."/>
            <person name="Kumar T.K.A."/>
            <person name="Kuo A."/>
            <person name="LaButti K."/>
            <person name="Larrondo L.F."/>
            <person name="Lindquist E."/>
            <person name="Ling A."/>
            <person name="Lombard V."/>
            <person name="Lucas S."/>
            <person name="Lundell T."/>
            <person name="Martin R."/>
            <person name="McLaughlin D.J."/>
            <person name="Morgenstern I."/>
            <person name="Morin E."/>
            <person name="Murat C."/>
            <person name="Nagy L.G."/>
            <person name="Nolan M."/>
            <person name="Ohm R.A."/>
            <person name="Patyshakuliyeva A."/>
            <person name="Rokas A."/>
            <person name="Ruiz-Duenas F.J."/>
            <person name="Sabat G."/>
            <person name="Salamov A."/>
            <person name="Samejima M."/>
            <person name="Schmutz J."/>
            <person name="Slot J.C."/>
            <person name="St John F."/>
            <person name="Stenlid J."/>
            <person name="Sun H."/>
            <person name="Sun S."/>
            <person name="Syed K."/>
            <person name="Tsang A."/>
            <person name="Wiebenga A."/>
            <person name="Young D."/>
            <person name="Pisabarro A."/>
            <person name="Eastwood D.C."/>
            <person name="Martin F."/>
            <person name="Cullen D."/>
            <person name="Grigoriev I.V."/>
            <person name="Hibbett D.S."/>
        </authorList>
    </citation>
    <scope>NUCLEOTIDE SEQUENCE [LARGE SCALE GENOMIC DNA]</scope>
    <source>
        <strain evidence="1 2">MD-104</strain>
    </source>
</reference>
<sequence>MLRHLDITFGRSRQSERERDGKAQFDAFLGVIKRLPLLESLCIRGCFLLHRDSIDWNAMPNRIVALSHLRHLSLKDGASACATTLSHLTLPVLSILDVDIAAARDLEETDAETVLTHIVHGITEKVRGMGEAHSVEMNFSHLRVSYVTGHNQQASGNLYICFDGLRDSCTSWLCQELSSTIAAMTVRDVSVSGECLLSMDVWGAFIGHMPNATNLQVSSPWYLAIKALGEPSIAAYSPSMNPNSPEDELVSGYPFPRLRFLTLVNPDFSRSSLVPDRPRYSDVLAKCLLARREQHMQIEELRLKDHHGVEKEDVETLQQVVPVVKWDPDEWGR</sequence>
<evidence type="ECO:0000313" key="1">
    <source>
        <dbReference type="EMBL" id="PCH44823.1"/>
    </source>
</evidence>
<evidence type="ECO:0008006" key="3">
    <source>
        <dbReference type="Google" id="ProtNLM"/>
    </source>
</evidence>
<dbReference type="AlphaFoldDB" id="A0A2H3JXW4"/>